<evidence type="ECO:0000256" key="1">
    <source>
        <dbReference type="ARBA" id="ARBA00022679"/>
    </source>
</evidence>
<dbReference type="GO" id="GO:0016757">
    <property type="term" value="F:glycosyltransferase activity"/>
    <property type="evidence" value="ECO:0007669"/>
    <property type="project" value="InterPro"/>
</dbReference>
<dbReference type="SUPFAM" id="SSF53756">
    <property type="entry name" value="UDP-Glycosyltransferase/glycogen phosphorylase"/>
    <property type="match status" value="1"/>
</dbReference>
<dbReference type="InterPro" id="IPR001296">
    <property type="entry name" value="Glyco_trans_1"/>
</dbReference>
<dbReference type="CDD" id="cd03809">
    <property type="entry name" value="GT4_MtfB-like"/>
    <property type="match status" value="1"/>
</dbReference>
<dbReference type="GO" id="GO:0009103">
    <property type="term" value="P:lipopolysaccharide biosynthetic process"/>
    <property type="evidence" value="ECO:0007669"/>
    <property type="project" value="TreeGrafter"/>
</dbReference>
<comment type="caution">
    <text evidence="4">The sequence shown here is derived from an EMBL/GenBank/DDBJ whole genome shotgun (WGS) entry which is preliminary data.</text>
</comment>
<sequence length="363" mass="40562">MLIGVDCKKLLEPTRTGTHNYLFNLLKNLAVVDQDNEYLLYFAQHPTREFFESLSKGNPKWHYKLVSSSCSWTQCALAKATYIDRLDMLVCTWHTLPIIHRAGTKLLSVIHDFSPKGRKSLPVYWTLLLSDVVIAVSEATKSEIIRRAPWAGKKVGVVYEAVDLTAYVKSSVRAIEEVKSKYNILAKYFLSVGTLNARKNVRRMLAAFDLMVASTGNGTIEYVLVGSCAKDYEGIYEYARGLKSAGQIKFLGRLSNTDIVRLYSGAEALVYTSLEEGFGLPILEAFSCKCPVITSMVSSMQEVADDAALLVEPTDIEAITTGMFKLLSMTEIAKMSLVSKGYERCKLYSWELCASNVLKLFQK</sequence>
<feature type="domain" description="Glycosyltransferase subfamily 4-like N-terminal" evidence="3">
    <location>
        <begin position="81"/>
        <end position="165"/>
    </location>
</feature>
<dbReference type="Pfam" id="PF00534">
    <property type="entry name" value="Glycos_transf_1"/>
    <property type="match status" value="1"/>
</dbReference>
<organism evidence="4 5">
    <name type="scientific">candidate division WWE3 bacterium GW2011_GWA2_44_16</name>
    <dbReference type="NCBI Taxonomy" id="1619110"/>
    <lineage>
        <taxon>Bacteria</taxon>
        <taxon>Katanobacteria</taxon>
    </lineage>
</organism>
<dbReference type="Pfam" id="PF13439">
    <property type="entry name" value="Glyco_transf_4"/>
    <property type="match status" value="1"/>
</dbReference>
<evidence type="ECO:0000259" key="2">
    <source>
        <dbReference type="Pfam" id="PF00534"/>
    </source>
</evidence>
<protein>
    <submittedName>
        <fullName evidence="4">Glycosyl transferase group 1</fullName>
    </submittedName>
</protein>
<evidence type="ECO:0000259" key="3">
    <source>
        <dbReference type="Pfam" id="PF13439"/>
    </source>
</evidence>
<feature type="domain" description="Glycosyl transferase family 1" evidence="2">
    <location>
        <begin position="186"/>
        <end position="332"/>
    </location>
</feature>
<dbReference type="Gene3D" id="3.40.50.2000">
    <property type="entry name" value="Glycogen Phosphorylase B"/>
    <property type="match status" value="2"/>
</dbReference>
<dbReference type="PANTHER" id="PTHR46401:SF2">
    <property type="entry name" value="GLYCOSYLTRANSFERASE WBBK-RELATED"/>
    <property type="match status" value="1"/>
</dbReference>
<dbReference type="Proteomes" id="UP000034128">
    <property type="component" value="Unassembled WGS sequence"/>
</dbReference>
<keyword evidence="1 4" id="KW-0808">Transferase</keyword>
<evidence type="ECO:0000313" key="5">
    <source>
        <dbReference type="Proteomes" id="UP000034128"/>
    </source>
</evidence>
<accession>A0A0G1JNV0</accession>
<dbReference type="InterPro" id="IPR028098">
    <property type="entry name" value="Glyco_trans_4-like_N"/>
</dbReference>
<dbReference type="STRING" id="1619110.UW36_C0002G0019"/>
<dbReference type="PANTHER" id="PTHR46401">
    <property type="entry name" value="GLYCOSYLTRANSFERASE WBBK-RELATED"/>
    <property type="match status" value="1"/>
</dbReference>
<reference evidence="4 5" key="1">
    <citation type="journal article" date="2015" name="Nature">
        <title>rRNA introns, odd ribosomes, and small enigmatic genomes across a large radiation of phyla.</title>
        <authorList>
            <person name="Brown C.T."/>
            <person name="Hug L.A."/>
            <person name="Thomas B.C."/>
            <person name="Sharon I."/>
            <person name="Castelle C.J."/>
            <person name="Singh A."/>
            <person name="Wilkins M.J."/>
            <person name="Williams K.H."/>
            <person name="Banfield J.F."/>
        </authorList>
    </citation>
    <scope>NUCLEOTIDE SEQUENCE [LARGE SCALE GENOMIC DNA]</scope>
</reference>
<name>A0A0G1JNV0_UNCKA</name>
<dbReference type="AlphaFoldDB" id="A0A0G1JNV0"/>
<proteinExistence type="predicted"/>
<gene>
    <name evidence="4" type="ORF">UW36_C0002G0019</name>
</gene>
<dbReference type="EMBL" id="LCIA01000002">
    <property type="protein sequence ID" value="KKT45632.1"/>
    <property type="molecule type" value="Genomic_DNA"/>
</dbReference>
<evidence type="ECO:0000313" key="4">
    <source>
        <dbReference type="EMBL" id="KKT45632.1"/>
    </source>
</evidence>